<accession>A0A1M7IM50</accession>
<dbReference type="InterPro" id="IPR011250">
    <property type="entry name" value="OMP/PagP_B-barrel"/>
</dbReference>
<dbReference type="OrthoDB" id="9810784at2"/>
<dbReference type="PANTHER" id="PTHR34001">
    <property type="entry name" value="BLL7405 PROTEIN"/>
    <property type="match status" value="1"/>
</dbReference>
<comment type="similarity">
    <text evidence="5">Belongs to the Omp25/RopB family.</text>
</comment>
<dbReference type="GO" id="GO:0009279">
    <property type="term" value="C:cell outer membrane"/>
    <property type="evidence" value="ECO:0007669"/>
    <property type="project" value="UniProtKB-SubCell"/>
</dbReference>
<proteinExistence type="inferred from homology"/>
<evidence type="ECO:0000256" key="4">
    <source>
        <dbReference type="ARBA" id="ARBA00023237"/>
    </source>
</evidence>
<protein>
    <submittedName>
        <fullName evidence="8">Opacity protein</fullName>
    </submittedName>
</protein>
<dbReference type="InterPro" id="IPR027385">
    <property type="entry name" value="Beta-barrel_OMP"/>
</dbReference>
<gene>
    <name evidence="8" type="ORF">SAMN05444272_2580</name>
</gene>
<evidence type="ECO:0000313" key="9">
    <source>
        <dbReference type="Proteomes" id="UP000186002"/>
    </source>
</evidence>
<dbReference type="Pfam" id="PF13505">
    <property type="entry name" value="OMP_b-brl"/>
    <property type="match status" value="1"/>
</dbReference>
<sequence>MITFFKRLSLAGAAALVSSAAWAADLPAPVIEYAPEIPASGGWYLRGDIGYKFYGDPDGSFNDSVVGNLRYQRESMDDAWMVGVGVGYKFTDYFRSDITLDYETPSKTRGFAVCGTCSGGFSRESTDVDVWTVMLNGYVDIGTWNNITPYVGAGIGAAYVSTNNSISENPGGATTRYDGRHGEWNLAWALMAGASYAITPNWSLDAGYQYRDLGTAKTVKYYNTGSGQTRSTFKDLTAHEIRLGVRYQFDSYAAAPAAPSYYSGNQPLTSNF</sequence>
<dbReference type="Proteomes" id="UP000186002">
    <property type="component" value="Unassembled WGS sequence"/>
</dbReference>
<feature type="signal peptide" evidence="6">
    <location>
        <begin position="1"/>
        <end position="23"/>
    </location>
</feature>
<keyword evidence="9" id="KW-1185">Reference proteome</keyword>
<keyword evidence="3" id="KW-0472">Membrane</keyword>
<reference evidence="8 9" key="1">
    <citation type="submission" date="2016-11" db="EMBL/GenBank/DDBJ databases">
        <authorList>
            <person name="Jaros S."/>
            <person name="Januszkiewicz K."/>
            <person name="Wedrychowicz H."/>
        </authorList>
    </citation>
    <scope>NUCLEOTIDE SEQUENCE [LARGE SCALE GENOMIC DNA]</scope>
    <source>
        <strain evidence="8 9">DSM 22153</strain>
    </source>
</reference>
<dbReference type="PANTHER" id="PTHR34001:SF3">
    <property type="entry name" value="BLL7405 PROTEIN"/>
    <property type="match status" value="1"/>
</dbReference>
<dbReference type="RefSeq" id="WP_073013571.1">
    <property type="nucleotide sequence ID" value="NZ_FRBW01000002.1"/>
</dbReference>
<dbReference type="STRING" id="735517.SAMN05444272_2580"/>
<evidence type="ECO:0000256" key="5">
    <source>
        <dbReference type="ARBA" id="ARBA00038306"/>
    </source>
</evidence>
<dbReference type="InterPro" id="IPR051692">
    <property type="entry name" value="OMP-like"/>
</dbReference>
<evidence type="ECO:0000313" key="8">
    <source>
        <dbReference type="EMBL" id="SHM41902.1"/>
    </source>
</evidence>
<organism evidence="8 9">
    <name type="scientific">Roseibium suaedae</name>
    <dbReference type="NCBI Taxonomy" id="735517"/>
    <lineage>
        <taxon>Bacteria</taxon>
        <taxon>Pseudomonadati</taxon>
        <taxon>Pseudomonadota</taxon>
        <taxon>Alphaproteobacteria</taxon>
        <taxon>Hyphomicrobiales</taxon>
        <taxon>Stappiaceae</taxon>
        <taxon>Roseibium</taxon>
    </lineage>
</organism>
<evidence type="ECO:0000256" key="6">
    <source>
        <dbReference type="SAM" id="SignalP"/>
    </source>
</evidence>
<dbReference type="SUPFAM" id="SSF56925">
    <property type="entry name" value="OMPA-like"/>
    <property type="match status" value="1"/>
</dbReference>
<keyword evidence="2 6" id="KW-0732">Signal</keyword>
<evidence type="ECO:0000256" key="2">
    <source>
        <dbReference type="ARBA" id="ARBA00022729"/>
    </source>
</evidence>
<dbReference type="EMBL" id="FRBW01000002">
    <property type="protein sequence ID" value="SHM41902.1"/>
    <property type="molecule type" value="Genomic_DNA"/>
</dbReference>
<evidence type="ECO:0000256" key="3">
    <source>
        <dbReference type="ARBA" id="ARBA00023136"/>
    </source>
</evidence>
<dbReference type="Gene3D" id="2.40.160.20">
    <property type="match status" value="1"/>
</dbReference>
<name>A0A1M7IM50_9HYPH</name>
<feature type="chain" id="PRO_5012794053" evidence="6">
    <location>
        <begin position="24"/>
        <end position="272"/>
    </location>
</feature>
<comment type="subcellular location">
    <subcellularLocation>
        <location evidence="1">Cell outer membrane</location>
    </subcellularLocation>
</comment>
<dbReference type="AlphaFoldDB" id="A0A1M7IM50"/>
<feature type="domain" description="Outer membrane protein beta-barrel" evidence="7">
    <location>
        <begin position="13"/>
        <end position="249"/>
    </location>
</feature>
<evidence type="ECO:0000256" key="1">
    <source>
        <dbReference type="ARBA" id="ARBA00004442"/>
    </source>
</evidence>
<keyword evidence="4" id="KW-0998">Cell outer membrane</keyword>
<evidence type="ECO:0000259" key="7">
    <source>
        <dbReference type="Pfam" id="PF13505"/>
    </source>
</evidence>